<name>A0ABQ2B224_9MICC</name>
<comment type="caution">
    <text evidence="1">The sequence shown here is derived from an EMBL/GenBank/DDBJ whole genome shotgun (WGS) entry which is preliminary data.</text>
</comment>
<accession>A0ABQ2B224</accession>
<dbReference type="Proteomes" id="UP000643279">
    <property type="component" value="Unassembled WGS sequence"/>
</dbReference>
<evidence type="ECO:0000313" key="1">
    <source>
        <dbReference type="EMBL" id="GGI02815.1"/>
    </source>
</evidence>
<gene>
    <name evidence="1" type="ORF">GCM10007170_45410</name>
</gene>
<protein>
    <submittedName>
        <fullName evidence="1">Uncharacterized protein</fullName>
    </submittedName>
</protein>
<reference evidence="2" key="1">
    <citation type="journal article" date="2019" name="Int. J. Syst. Evol. Microbiol.">
        <title>The Global Catalogue of Microorganisms (GCM) 10K type strain sequencing project: providing services to taxonomists for standard genome sequencing and annotation.</title>
        <authorList>
            <consortium name="The Broad Institute Genomics Platform"/>
            <consortium name="The Broad Institute Genome Sequencing Center for Infectious Disease"/>
            <person name="Wu L."/>
            <person name="Ma J."/>
        </authorList>
    </citation>
    <scope>NUCLEOTIDE SEQUENCE [LARGE SCALE GENOMIC DNA]</scope>
    <source>
        <strain evidence="2">CGMCC 1.12778</strain>
    </source>
</reference>
<organism evidence="1 2">
    <name type="scientific">Arthrobacter liuii</name>
    <dbReference type="NCBI Taxonomy" id="1476996"/>
    <lineage>
        <taxon>Bacteria</taxon>
        <taxon>Bacillati</taxon>
        <taxon>Actinomycetota</taxon>
        <taxon>Actinomycetes</taxon>
        <taxon>Micrococcales</taxon>
        <taxon>Micrococcaceae</taxon>
        <taxon>Arthrobacter</taxon>
    </lineage>
</organism>
<proteinExistence type="predicted"/>
<keyword evidence="2" id="KW-1185">Reference proteome</keyword>
<sequence length="94" mass="9929">MKSVALAETVQAAPVPRASVRLHAVEVPVEVWVLVPFRVTADNAGAAVVAERLAPETVELTVSAEAGASPAAREIPTTAIRAETLEIFRMYCMG</sequence>
<evidence type="ECO:0000313" key="2">
    <source>
        <dbReference type="Proteomes" id="UP000643279"/>
    </source>
</evidence>
<dbReference type="EMBL" id="BMFW01000052">
    <property type="protein sequence ID" value="GGI02815.1"/>
    <property type="molecule type" value="Genomic_DNA"/>
</dbReference>